<keyword evidence="2" id="KW-1185">Reference proteome</keyword>
<dbReference type="AlphaFoldDB" id="A0A5B0VNM2"/>
<reference evidence="1 2" key="1">
    <citation type="submission" date="2019-08" db="EMBL/GenBank/DDBJ databases">
        <title>Marinobacter ZYF650 sp. nov., a marine bacterium isolated from seawater of the Mariana trench.</title>
        <authorList>
            <person name="Ahmad W."/>
        </authorList>
    </citation>
    <scope>NUCLEOTIDE SEQUENCE [LARGE SCALE GENOMIC DNA]</scope>
    <source>
        <strain evidence="1 2">ZYF650</strain>
    </source>
</reference>
<dbReference type="Pfam" id="PF05787">
    <property type="entry name" value="PhoX"/>
    <property type="match status" value="2"/>
</dbReference>
<evidence type="ECO:0000313" key="1">
    <source>
        <dbReference type="EMBL" id="KAA1176226.1"/>
    </source>
</evidence>
<dbReference type="Proteomes" id="UP000323161">
    <property type="component" value="Unassembled WGS sequence"/>
</dbReference>
<dbReference type="InterPro" id="IPR008557">
    <property type="entry name" value="PhoX"/>
</dbReference>
<dbReference type="InterPro" id="IPR011659">
    <property type="entry name" value="WD40"/>
</dbReference>
<dbReference type="SUPFAM" id="SSF75011">
    <property type="entry name" value="3-carboxy-cis,cis-mucoante lactonizing enzyme"/>
    <property type="match status" value="1"/>
</dbReference>
<organism evidence="1 2">
    <name type="scientific">Marinobacter salinexigens</name>
    <dbReference type="NCBI Taxonomy" id="2919747"/>
    <lineage>
        <taxon>Bacteria</taxon>
        <taxon>Pseudomonadati</taxon>
        <taxon>Pseudomonadota</taxon>
        <taxon>Gammaproteobacteria</taxon>
        <taxon>Pseudomonadales</taxon>
        <taxon>Marinobacteraceae</taxon>
        <taxon>Marinobacter</taxon>
    </lineage>
</organism>
<comment type="caution">
    <text evidence="1">The sequence shown here is derived from an EMBL/GenBank/DDBJ whole genome shotgun (WGS) entry which is preliminary data.</text>
</comment>
<dbReference type="EMBL" id="VTUU01000001">
    <property type="protein sequence ID" value="KAA1176226.1"/>
    <property type="molecule type" value="Genomic_DNA"/>
</dbReference>
<accession>A0A5B0VNM2</accession>
<dbReference type="PANTHER" id="PTHR35399">
    <property type="entry name" value="SLR8030 PROTEIN"/>
    <property type="match status" value="1"/>
</dbReference>
<dbReference type="PANTHER" id="PTHR35399:SF2">
    <property type="entry name" value="DUF839 DOMAIN-CONTAINING PROTEIN"/>
    <property type="match status" value="1"/>
</dbReference>
<sequence length="477" mass="50963">MSHPFIPQGNRWKRRDVLRTLFFTAGAVGSASWLTGCGGSDGVVVPGPSVGGDTEANSGTVPDEVEKLVGRFQDIGPLREADIHGVRTPEGFSTRIVAINSELPQPGGMAVSGPQTGGIGNRPWHIFPDGAGVVPRENGGWIYISNSEVPGVGSIGFTFPQLSGLTNVIEEFTPGLAQVGTLVFDPDGTIIDSYTILSGTTFNCAGCVTPWNSWLSCEEFPNGQVWECDPYQAGDGIPVPTLGFFSHEAIAIDPGERLLYLTEDMPDGRFYRWVPDPADWPEGSERAALQSGRLQVLAVGGDGIEAALDGPQPIEWMDVQNPHEPQDQNRLPASTAFDGGEGVWFFKGIVYFATKGDNRIWAVDTLAQTIEVIYDLATAEAPNDILSGVDNLFVTDLGDILVAEDGGDMQVVVILPDGTLKPLLQIVGQDASEVAGIAFSPDGRRMYFTSDRGGRNGFGGFTNGLGMVYELILPDDI</sequence>
<dbReference type="InterPro" id="IPR011042">
    <property type="entry name" value="6-blade_b-propeller_TolB-like"/>
</dbReference>
<dbReference type="Pfam" id="PF07676">
    <property type="entry name" value="PD40"/>
    <property type="match status" value="1"/>
</dbReference>
<name>A0A5B0VNM2_9GAMM</name>
<evidence type="ECO:0000313" key="2">
    <source>
        <dbReference type="Proteomes" id="UP000323161"/>
    </source>
</evidence>
<dbReference type="Gene3D" id="2.120.10.30">
    <property type="entry name" value="TolB, C-terminal domain"/>
    <property type="match status" value="1"/>
</dbReference>
<proteinExistence type="predicted"/>
<dbReference type="RefSeq" id="WP_149598853.1">
    <property type="nucleotide sequence ID" value="NZ_VTUU01000001.1"/>
</dbReference>
<gene>
    <name evidence="1" type="ORF">FWJ25_03590</name>
</gene>
<protein>
    <submittedName>
        <fullName evidence="1">DUF839 domain-containing protein</fullName>
    </submittedName>
</protein>